<dbReference type="RefSeq" id="XP_068349889.1">
    <property type="nucleotide sequence ID" value="XM_068511194.1"/>
</dbReference>
<evidence type="ECO:0000313" key="2">
    <source>
        <dbReference type="EMBL" id="OHS96752.1"/>
    </source>
</evidence>
<dbReference type="VEuPathDB" id="TrichDB:TRFO_37032"/>
<evidence type="ECO:0000313" key="3">
    <source>
        <dbReference type="Proteomes" id="UP000179807"/>
    </source>
</evidence>
<dbReference type="GeneID" id="94845898"/>
<feature type="coiled-coil region" evidence="1">
    <location>
        <begin position="253"/>
        <end position="280"/>
    </location>
</feature>
<feature type="coiled-coil region" evidence="1">
    <location>
        <begin position="19"/>
        <end position="84"/>
    </location>
</feature>
<reference evidence="2" key="1">
    <citation type="submission" date="2016-10" db="EMBL/GenBank/DDBJ databases">
        <authorList>
            <person name="Benchimol M."/>
            <person name="Almeida L.G."/>
            <person name="Vasconcelos A.T."/>
            <person name="Perreira-Neves A."/>
            <person name="Rosa I.A."/>
            <person name="Tasca T."/>
            <person name="Bogo M.R."/>
            <person name="de Souza W."/>
        </authorList>
    </citation>
    <scope>NUCLEOTIDE SEQUENCE [LARGE SCALE GENOMIC DNA]</scope>
    <source>
        <strain evidence="2">K</strain>
    </source>
</reference>
<feature type="coiled-coil region" evidence="1">
    <location>
        <begin position="190"/>
        <end position="217"/>
    </location>
</feature>
<organism evidence="2 3">
    <name type="scientific">Tritrichomonas foetus</name>
    <dbReference type="NCBI Taxonomy" id="1144522"/>
    <lineage>
        <taxon>Eukaryota</taxon>
        <taxon>Metamonada</taxon>
        <taxon>Parabasalia</taxon>
        <taxon>Tritrichomonadida</taxon>
        <taxon>Tritrichomonadidae</taxon>
        <taxon>Tritrichomonas</taxon>
    </lineage>
</organism>
<protein>
    <submittedName>
        <fullName evidence="2">Uncharacterized protein</fullName>
    </submittedName>
</protein>
<gene>
    <name evidence="2" type="ORF">TRFO_37032</name>
</gene>
<proteinExistence type="predicted"/>
<name>A0A1J4JC87_9EUKA</name>
<accession>A0A1J4JC87</accession>
<dbReference type="Proteomes" id="UP000179807">
    <property type="component" value="Unassembled WGS sequence"/>
</dbReference>
<comment type="caution">
    <text evidence="2">The sequence shown here is derived from an EMBL/GenBank/DDBJ whole genome shotgun (WGS) entry which is preliminary data.</text>
</comment>
<keyword evidence="3" id="KW-1185">Reference proteome</keyword>
<sequence>MNSSFSFSDVSDDEKSYQIIKLNHQNQQLQDTIKNLSNQLSSVREQYTQSALITSSIDTAYNERKKANKKISQICAEKDDLQNRLNMCLRLNSDLQCKIHLLENDTIKTPQFVQTIKSLKQENESLKKMNNKLKKTCSNKSDQLNQILNAATCRFQIRFEHPKCLTRFLCGSEPKPKEIIQTVIVPDPKIDKLKNDIQNLKCINNRLNNHLVEVKERLIKERMGSTRKENYDFNTNSDDFDSDLRFEKQDMALKKLYNEMNSQRHTIAELKKERDQLASLVQRQNDFLRKLEFRIQKNEISKRAKK</sequence>
<dbReference type="AlphaFoldDB" id="A0A1J4JC87"/>
<dbReference type="EMBL" id="MLAK01001155">
    <property type="protein sequence ID" value="OHS96752.1"/>
    <property type="molecule type" value="Genomic_DNA"/>
</dbReference>
<evidence type="ECO:0000256" key="1">
    <source>
        <dbReference type="SAM" id="Coils"/>
    </source>
</evidence>
<feature type="coiled-coil region" evidence="1">
    <location>
        <begin position="116"/>
        <end position="143"/>
    </location>
</feature>
<keyword evidence="1" id="KW-0175">Coiled coil</keyword>